<dbReference type="EMBL" id="JBHLXD010000006">
    <property type="protein sequence ID" value="MFC0207756.1"/>
    <property type="molecule type" value="Genomic_DNA"/>
</dbReference>
<keyword evidence="3 5" id="KW-0560">Oxidoreductase</keyword>
<dbReference type="PANTHER" id="PTHR13847:SF289">
    <property type="entry name" value="GLYCINE OXIDASE"/>
    <property type="match status" value="1"/>
</dbReference>
<dbReference type="Pfam" id="PF01266">
    <property type="entry name" value="DAO"/>
    <property type="match status" value="1"/>
</dbReference>
<dbReference type="SUPFAM" id="SSF54373">
    <property type="entry name" value="FAD-linked reductases, C-terminal domain"/>
    <property type="match status" value="1"/>
</dbReference>
<keyword evidence="2" id="KW-0784">Thiamine biosynthesis</keyword>
<dbReference type="Gene3D" id="3.30.9.10">
    <property type="entry name" value="D-Amino Acid Oxidase, subunit A, domain 2"/>
    <property type="match status" value="2"/>
</dbReference>
<evidence type="ECO:0000256" key="1">
    <source>
        <dbReference type="ARBA" id="ARBA00004948"/>
    </source>
</evidence>
<evidence type="ECO:0000256" key="2">
    <source>
        <dbReference type="ARBA" id="ARBA00022977"/>
    </source>
</evidence>
<sequence length="330" mass="35173">MKVLIRGAGVAGLTLAHALARRGLQVEVAETRADLAGGASWMAGGMLAPWCECESADEAVLALGRDAAAWWERALPGHVVRRGTLVVAPPRDRAELHRFAARTSGHQPLDGTAIAALEPDLAGRFREGLFFPGEAHLDPRRALRALHERLAAAGVRFHFGGEPALPVTADWQADCMGMAAGEPGLRGVRGEMLILRASDVTLSRPVRLIHPRFPVYVVPRADHHFMVGATMIESDAQGPMTARSAVELLNAAYALHPAFAEAEIVETGVGVRPAFADNLPRVRRQGRRLTVNGLYRHGFLLAPAMAERAASLIAAGDGSEEGELAHAAHG</sequence>
<keyword evidence="6" id="KW-1185">Reference proteome</keyword>
<name>A0ABV6D541_9HYPH</name>
<dbReference type="Gene3D" id="3.50.50.60">
    <property type="entry name" value="FAD/NAD(P)-binding domain"/>
    <property type="match status" value="2"/>
</dbReference>
<gene>
    <name evidence="5" type="primary">thiO</name>
    <name evidence="5" type="ORF">ACFFJ2_05000</name>
</gene>
<dbReference type="GO" id="GO:0043799">
    <property type="term" value="F:glycine oxidase activity"/>
    <property type="evidence" value="ECO:0007669"/>
    <property type="project" value="UniProtKB-EC"/>
</dbReference>
<accession>A0ABV6D541</accession>
<comment type="caution">
    <text evidence="5">The sequence shown here is derived from an EMBL/GenBank/DDBJ whole genome shotgun (WGS) entry which is preliminary data.</text>
</comment>
<organism evidence="5 6">
    <name type="scientific">Chelativorans intermedius</name>
    <dbReference type="NCBI Taxonomy" id="515947"/>
    <lineage>
        <taxon>Bacteria</taxon>
        <taxon>Pseudomonadati</taxon>
        <taxon>Pseudomonadota</taxon>
        <taxon>Alphaproteobacteria</taxon>
        <taxon>Hyphomicrobiales</taxon>
        <taxon>Phyllobacteriaceae</taxon>
        <taxon>Chelativorans</taxon>
    </lineage>
</organism>
<evidence type="ECO:0000313" key="6">
    <source>
        <dbReference type="Proteomes" id="UP001589755"/>
    </source>
</evidence>
<evidence type="ECO:0000256" key="3">
    <source>
        <dbReference type="ARBA" id="ARBA00023002"/>
    </source>
</evidence>
<dbReference type="InterPro" id="IPR012727">
    <property type="entry name" value="Gly_oxidase_ThiO"/>
</dbReference>
<comment type="pathway">
    <text evidence="1">Cofactor biosynthesis; thiamine diphosphate biosynthesis.</text>
</comment>
<dbReference type="RefSeq" id="WP_261518771.1">
    <property type="nucleotide sequence ID" value="NZ_JAODNW010000001.1"/>
</dbReference>
<proteinExistence type="predicted"/>
<dbReference type="InterPro" id="IPR036188">
    <property type="entry name" value="FAD/NAD-bd_sf"/>
</dbReference>
<evidence type="ECO:0000313" key="5">
    <source>
        <dbReference type="EMBL" id="MFC0207756.1"/>
    </source>
</evidence>
<feature type="domain" description="FAD dependent oxidoreductase" evidence="4">
    <location>
        <begin position="2"/>
        <end position="311"/>
    </location>
</feature>
<dbReference type="EC" id="1.4.3.19" evidence="5"/>
<dbReference type="NCBIfam" id="TIGR02352">
    <property type="entry name" value="thiamin_ThiO"/>
    <property type="match status" value="1"/>
</dbReference>
<protein>
    <submittedName>
        <fullName evidence="5">Glycine oxidase ThiO</fullName>
        <ecNumber evidence="5">1.4.3.19</ecNumber>
    </submittedName>
</protein>
<dbReference type="InterPro" id="IPR006076">
    <property type="entry name" value="FAD-dep_OxRdtase"/>
</dbReference>
<dbReference type="SUPFAM" id="SSF51971">
    <property type="entry name" value="Nucleotide-binding domain"/>
    <property type="match status" value="1"/>
</dbReference>
<dbReference type="PANTHER" id="PTHR13847">
    <property type="entry name" value="SARCOSINE DEHYDROGENASE-RELATED"/>
    <property type="match status" value="1"/>
</dbReference>
<dbReference type="Proteomes" id="UP001589755">
    <property type="component" value="Unassembled WGS sequence"/>
</dbReference>
<reference evidence="5 6" key="1">
    <citation type="submission" date="2024-09" db="EMBL/GenBank/DDBJ databases">
        <authorList>
            <person name="Sun Q."/>
            <person name="Mori K."/>
        </authorList>
    </citation>
    <scope>NUCLEOTIDE SEQUENCE [LARGE SCALE GENOMIC DNA]</scope>
    <source>
        <strain evidence="5 6">CCM 8543</strain>
    </source>
</reference>
<evidence type="ECO:0000259" key="4">
    <source>
        <dbReference type="Pfam" id="PF01266"/>
    </source>
</evidence>